<dbReference type="GO" id="GO:0008610">
    <property type="term" value="P:lipid biosynthetic process"/>
    <property type="evidence" value="ECO:0007669"/>
    <property type="project" value="TreeGrafter"/>
</dbReference>
<organism evidence="4">
    <name type="scientific">Pyramimonas obovata</name>
    <dbReference type="NCBI Taxonomy" id="1411642"/>
    <lineage>
        <taxon>Eukaryota</taxon>
        <taxon>Viridiplantae</taxon>
        <taxon>Chlorophyta</taxon>
        <taxon>Pyramimonadophyceae</taxon>
        <taxon>Pyramimonadales</taxon>
        <taxon>Pyramimonadaceae</taxon>
        <taxon>Pyramimonas</taxon>
        <taxon>Pyramimonas incertae sedis</taxon>
    </lineage>
</organism>
<dbReference type="PANTHER" id="PTHR11487:SF0">
    <property type="entry name" value="S-ACYL FATTY ACID SYNTHASE THIOESTERASE, MEDIUM CHAIN"/>
    <property type="match status" value="1"/>
</dbReference>
<dbReference type="Pfam" id="PF00975">
    <property type="entry name" value="Thioesterase"/>
    <property type="match status" value="1"/>
</dbReference>
<dbReference type="EMBL" id="HBFA01012928">
    <property type="protein sequence ID" value="CAD8661199.1"/>
    <property type="molecule type" value="Transcribed_RNA"/>
</dbReference>
<sequence length="410" mass="45406">MGNTKSNQPLLEEDERARALEEEGVSDDSELESEDEHQAEMWEAASWSAFLQKPFPGVRSCTPDEAERIRSTTLGEQTPPVTPINTRNPTSPSARGRSRAGEALPLTPSKTNRKWSDDSLVHVEAVKQGKYSTACLRAQRPLPNARLRLFTFPYACGSFSSLLQCVKHLPDDVEVWLFEYPGHGSRHAEPPAESMQQIIDEEVQAILPLLDKPTVFFGHSMGSHVMFKVAQALYAAGQPIPIHLIASGRTPPHMLHPDRQALTAGGAEAVRQKMEMKMVEWGMGPEKLGEETHRRQLSLLVECCKILGSPCPPTSIPAPITVYWGEFELLNNMALIRQWGELSATNQFKLREFQGGHYYFNEGGACLSVVRECISEDVFKYAPAPPPAAARSSTPTTSTLRYEIEDPTGA</sequence>
<feature type="compositionally biased region" description="Acidic residues" evidence="2">
    <location>
        <begin position="22"/>
        <end position="37"/>
    </location>
</feature>
<dbReference type="PANTHER" id="PTHR11487">
    <property type="entry name" value="THIOESTERASE"/>
    <property type="match status" value="1"/>
</dbReference>
<feature type="domain" description="Thioesterase" evidence="3">
    <location>
        <begin position="148"/>
        <end position="371"/>
    </location>
</feature>
<comment type="similarity">
    <text evidence="1">Belongs to the thioesterase family.</text>
</comment>
<feature type="region of interest" description="Disordered" evidence="2">
    <location>
        <begin position="71"/>
        <end position="115"/>
    </location>
</feature>
<proteinExistence type="inferred from homology"/>
<reference evidence="4" key="1">
    <citation type="submission" date="2021-01" db="EMBL/GenBank/DDBJ databases">
        <authorList>
            <person name="Corre E."/>
            <person name="Pelletier E."/>
            <person name="Niang G."/>
            <person name="Scheremetjew M."/>
            <person name="Finn R."/>
            <person name="Kale V."/>
            <person name="Holt S."/>
            <person name="Cochrane G."/>
            <person name="Meng A."/>
            <person name="Brown T."/>
            <person name="Cohen L."/>
        </authorList>
    </citation>
    <scope>NUCLEOTIDE SEQUENCE</scope>
    <source>
        <strain evidence="4">CCMP722</strain>
    </source>
</reference>
<dbReference type="SUPFAM" id="SSF53474">
    <property type="entry name" value="alpha/beta-Hydrolases"/>
    <property type="match status" value="1"/>
</dbReference>
<dbReference type="Gene3D" id="3.40.50.1820">
    <property type="entry name" value="alpha/beta hydrolase"/>
    <property type="match status" value="1"/>
</dbReference>
<accession>A0A7S0N7Z9</accession>
<feature type="compositionally biased region" description="Polar residues" evidence="2">
    <location>
        <begin position="83"/>
        <end position="93"/>
    </location>
</feature>
<feature type="region of interest" description="Disordered" evidence="2">
    <location>
        <begin position="385"/>
        <end position="410"/>
    </location>
</feature>
<evidence type="ECO:0000259" key="3">
    <source>
        <dbReference type="Pfam" id="PF00975"/>
    </source>
</evidence>
<evidence type="ECO:0000313" key="4">
    <source>
        <dbReference type="EMBL" id="CAD8661199.1"/>
    </source>
</evidence>
<protein>
    <recommendedName>
        <fullName evidence="3">Thioesterase domain-containing protein</fullName>
    </recommendedName>
</protein>
<feature type="region of interest" description="Disordered" evidence="2">
    <location>
        <begin position="1"/>
        <end position="45"/>
    </location>
</feature>
<dbReference type="InterPro" id="IPR029058">
    <property type="entry name" value="AB_hydrolase_fold"/>
</dbReference>
<dbReference type="InterPro" id="IPR001031">
    <property type="entry name" value="Thioesterase"/>
</dbReference>
<dbReference type="AlphaFoldDB" id="A0A7S0N7Z9"/>
<feature type="compositionally biased region" description="Low complexity" evidence="2">
    <location>
        <begin position="389"/>
        <end position="399"/>
    </location>
</feature>
<gene>
    <name evidence="4" type="ORF">POBO1169_LOCUS6738</name>
</gene>
<evidence type="ECO:0000256" key="1">
    <source>
        <dbReference type="ARBA" id="ARBA00007169"/>
    </source>
</evidence>
<evidence type="ECO:0000256" key="2">
    <source>
        <dbReference type="SAM" id="MobiDB-lite"/>
    </source>
</evidence>
<dbReference type="InterPro" id="IPR012223">
    <property type="entry name" value="TEII"/>
</dbReference>
<name>A0A7S0N7Z9_9CHLO</name>